<organism evidence="1 2">
    <name type="scientific">Odocoileus virginianus</name>
    <name type="common">White-tailed deer</name>
    <dbReference type="NCBI Taxonomy" id="9874"/>
    <lineage>
        <taxon>Eukaryota</taxon>
        <taxon>Metazoa</taxon>
        <taxon>Chordata</taxon>
        <taxon>Craniata</taxon>
        <taxon>Vertebrata</taxon>
        <taxon>Euteleostomi</taxon>
        <taxon>Mammalia</taxon>
        <taxon>Eutheria</taxon>
        <taxon>Laurasiatheria</taxon>
        <taxon>Artiodactyla</taxon>
        <taxon>Ruminantia</taxon>
        <taxon>Pecora</taxon>
        <taxon>Cervidae</taxon>
        <taxon>Odocoileinae</taxon>
        <taxon>Odocoileus</taxon>
    </lineage>
</organism>
<dbReference type="GeneID" id="110128673"/>
<sequence length="54" mass="6819">MGHQQLYWRHLRKFVHGSHFCRVYSNRQSLIWKYGLNMCRQCFFQYTKNMDFVK</sequence>
<dbReference type="GO" id="GO:0008270">
    <property type="term" value="F:zinc ion binding"/>
    <property type="evidence" value="ECO:0007669"/>
    <property type="project" value="InterPro"/>
</dbReference>
<dbReference type="InParanoid" id="A0A6J0WDS2"/>
<dbReference type="Gene3D" id="4.10.830.10">
    <property type="entry name" value="30s Ribosomal Protein S14, Chain N"/>
    <property type="match status" value="1"/>
</dbReference>
<dbReference type="OrthoDB" id="9756840at2759"/>
<dbReference type="GO" id="GO:0003735">
    <property type="term" value="F:structural constituent of ribosome"/>
    <property type="evidence" value="ECO:0007669"/>
    <property type="project" value="InterPro"/>
</dbReference>
<dbReference type="PANTHER" id="PTHR12010:SF2">
    <property type="entry name" value="40S RIBOSOMAL PROTEIN S29"/>
    <property type="match status" value="1"/>
</dbReference>
<dbReference type="Proteomes" id="UP001652640">
    <property type="component" value="Chromosome 15"/>
</dbReference>
<reference evidence="2" key="2">
    <citation type="submission" date="2025-08" db="UniProtKB">
        <authorList>
            <consortium name="RefSeq"/>
        </authorList>
    </citation>
    <scope>IDENTIFICATION</scope>
    <source>
        <tissue evidence="2">Tongue muscle</tissue>
    </source>
</reference>
<dbReference type="GO" id="GO:0002181">
    <property type="term" value="P:cytoplasmic translation"/>
    <property type="evidence" value="ECO:0007669"/>
    <property type="project" value="TreeGrafter"/>
</dbReference>
<protein>
    <submittedName>
        <fullName evidence="2">Small ribosomal subunit protein uS14-like</fullName>
    </submittedName>
</protein>
<evidence type="ECO:0000313" key="2">
    <source>
        <dbReference type="RefSeq" id="XP_020735226.2"/>
    </source>
</evidence>
<gene>
    <name evidence="2" type="primary">LOC110128673</name>
</gene>
<accession>A0A6J0WDS2</accession>
<dbReference type="InterPro" id="IPR039744">
    <property type="entry name" value="RIbosomal_uS14_euk_arc"/>
</dbReference>
<proteinExistence type="predicted"/>
<reference evidence="1" key="1">
    <citation type="journal article" date="2022" name="J. Hered.">
        <title>A De Novo Chromosome-Level Genome Assembly of the White-Tailed Deer, Odocoileus Virginianus.</title>
        <authorList>
            <person name="London E.W."/>
            <person name="Roca A.L."/>
            <person name="Novakofski J.E."/>
            <person name="Mateus-Pinilla N.E."/>
        </authorList>
    </citation>
    <scope>NUCLEOTIDE SEQUENCE [LARGE SCALE GENOMIC DNA]</scope>
</reference>
<dbReference type="KEGG" id="ovr:110128673"/>
<dbReference type="GO" id="GO:0022627">
    <property type="term" value="C:cytosolic small ribosomal subunit"/>
    <property type="evidence" value="ECO:0007669"/>
    <property type="project" value="TreeGrafter"/>
</dbReference>
<dbReference type="AlphaFoldDB" id="A0A6J0WDS2"/>
<evidence type="ECO:0000313" key="1">
    <source>
        <dbReference type="Proteomes" id="UP001652640"/>
    </source>
</evidence>
<keyword evidence="1" id="KW-1185">Reference proteome</keyword>
<dbReference type="RefSeq" id="XP_020735226.2">
    <property type="nucleotide sequence ID" value="XM_020879567.2"/>
</dbReference>
<dbReference type="PANTHER" id="PTHR12010">
    <property type="entry name" value="40S RIBOSOMAL PROTEIN S29"/>
    <property type="match status" value="1"/>
</dbReference>
<name>A0A6J0WDS2_ODOVR</name>
<dbReference type="InterPro" id="IPR043140">
    <property type="entry name" value="Ribosomal_uS14_sf"/>
</dbReference>